<dbReference type="PRINTS" id="PR00067">
    <property type="entry name" value="CATALASE"/>
</dbReference>
<evidence type="ECO:0000313" key="9">
    <source>
        <dbReference type="EMBL" id="TNY21617.1"/>
    </source>
</evidence>
<dbReference type="InterPro" id="IPR010582">
    <property type="entry name" value="Catalase_immune_responsive"/>
</dbReference>
<dbReference type="PANTHER" id="PTHR11465:SF13">
    <property type="entry name" value="CATALASE (EUROFUNG)"/>
    <property type="match status" value="1"/>
</dbReference>
<reference evidence="9 10" key="1">
    <citation type="submission" date="2019-03" db="EMBL/GenBank/DDBJ databases">
        <title>Rhodosporidium diobovatum UCD-FST 08-225 genome sequencing, assembly, and annotation.</title>
        <authorList>
            <person name="Fakankun I.U."/>
            <person name="Fristensky B."/>
            <person name="Levin D.B."/>
        </authorList>
    </citation>
    <scope>NUCLEOTIDE SEQUENCE [LARGE SCALE GENOMIC DNA]</scope>
    <source>
        <strain evidence="9 10">UCD-FST 08-225</strain>
    </source>
</reference>
<protein>
    <submittedName>
        <fullName evidence="9">Catalase</fullName>
    </submittedName>
</protein>
<proteinExistence type="inferred from homology"/>
<organism evidence="9 10">
    <name type="scientific">Rhodotorula diobovata</name>
    <dbReference type="NCBI Taxonomy" id="5288"/>
    <lineage>
        <taxon>Eukaryota</taxon>
        <taxon>Fungi</taxon>
        <taxon>Dikarya</taxon>
        <taxon>Basidiomycota</taxon>
        <taxon>Pucciniomycotina</taxon>
        <taxon>Microbotryomycetes</taxon>
        <taxon>Sporidiobolales</taxon>
        <taxon>Sporidiobolaceae</taxon>
        <taxon>Rhodotorula</taxon>
    </lineage>
</organism>
<dbReference type="Pfam" id="PF06628">
    <property type="entry name" value="Catalase-rel"/>
    <property type="match status" value="1"/>
</dbReference>
<dbReference type="GO" id="GO:0004096">
    <property type="term" value="F:catalase activity"/>
    <property type="evidence" value="ECO:0007669"/>
    <property type="project" value="UniProtKB-EC"/>
</dbReference>
<dbReference type="SUPFAM" id="SSF56634">
    <property type="entry name" value="Heme-dependent catalase-like"/>
    <property type="match status" value="1"/>
</dbReference>
<dbReference type="PROSITE" id="PS51402">
    <property type="entry name" value="CATALASE_3"/>
    <property type="match status" value="1"/>
</dbReference>
<evidence type="ECO:0000256" key="4">
    <source>
        <dbReference type="ARBA" id="ARBA00022723"/>
    </source>
</evidence>
<keyword evidence="7" id="KW-0376">Hydrogen peroxide</keyword>
<dbReference type="InterPro" id="IPR011614">
    <property type="entry name" value="Catalase_core"/>
</dbReference>
<dbReference type="PANTHER" id="PTHR11465">
    <property type="entry name" value="CATALASE"/>
    <property type="match status" value="1"/>
</dbReference>
<accession>A0A5C5FXL3</accession>
<evidence type="ECO:0000313" key="10">
    <source>
        <dbReference type="Proteomes" id="UP000311382"/>
    </source>
</evidence>
<name>A0A5C5FXL3_9BASI</name>
<keyword evidence="6" id="KW-0408">Iron</keyword>
<dbReference type="AlphaFoldDB" id="A0A5C5FXL3"/>
<dbReference type="OrthoDB" id="6880011at2759"/>
<evidence type="ECO:0000256" key="1">
    <source>
        <dbReference type="ARBA" id="ARBA00005329"/>
    </source>
</evidence>
<dbReference type="GO" id="GO:0042542">
    <property type="term" value="P:response to hydrogen peroxide"/>
    <property type="evidence" value="ECO:0007669"/>
    <property type="project" value="TreeGrafter"/>
</dbReference>
<keyword evidence="10" id="KW-1185">Reference proteome</keyword>
<dbReference type="Proteomes" id="UP000311382">
    <property type="component" value="Unassembled WGS sequence"/>
</dbReference>
<dbReference type="GO" id="GO:0005739">
    <property type="term" value="C:mitochondrion"/>
    <property type="evidence" value="ECO:0007669"/>
    <property type="project" value="TreeGrafter"/>
</dbReference>
<evidence type="ECO:0000259" key="8">
    <source>
        <dbReference type="SMART" id="SM01060"/>
    </source>
</evidence>
<evidence type="ECO:0000256" key="2">
    <source>
        <dbReference type="ARBA" id="ARBA00022559"/>
    </source>
</evidence>
<dbReference type="STRING" id="5288.A0A5C5FXL3"/>
<comment type="caution">
    <text evidence="9">The sequence shown here is derived from an EMBL/GenBank/DDBJ whole genome shotgun (WGS) entry which is preliminary data.</text>
</comment>
<dbReference type="InterPro" id="IPR024708">
    <property type="entry name" value="Catalase_AS"/>
</dbReference>
<keyword evidence="4" id="KW-0479">Metal-binding</keyword>
<dbReference type="GO" id="GO:0042744">
    <property type="term" value="P:hydrogen peroxide catabolic process"/>
    <property type="evidence" value="ECO:0007669"/>
    <property type="project" value="UniProtKB-KW"/>
</dbReference>
<evidence type="ECO:0000256" key="7">
    <source>
        <dbReference type="ARBA" id="ARBA00023324"/>
    </source>
</evidence>
<keyword evidence="3" id="KW-0349">Heme</keyword>
<evidence type="ECO:0000256" key="3">
    <source>
        <dbReference type="ARBA" id="ARBA00022617"/>
    </source>
</evidence>
<dbReference type="GO" id="GO:0005777">
    <property type="term" value="C:peroxisome"/>
    <property type="evidence" value="ECO:0007669"/>
    <property type="project" value="TreeGrafter"/>
</dbReference>
<dbReference type="GO" id="GO:0020037">
    <property type="term" value="F:heme binding"/>
    <property type="evidence" value="ECO:0007669"/>
    <property type="project" value="InterPro"/>
</dbReference>
<dbReference type="Gene3D" id="2.40.180.10">
    <property type="entry name" value="Catalase core domain"/>
    <property type="match status" value="1"/>
</dbReference>
<feature type="domain" description="Catalase core" evidence="8">
    <location>
        <begin position="61"/>
        <end position="445"/>
    </location>
</feature>
<dbReference type="EMBL" id="SOZI01000040">
    <property type="protein sequence ID" value="TNY21617.1"/>
    <property type="molecule type" value="Genomic_DNA"/>
</dbReference>
<keyword evidence="5" id="KW-0560">Oxidoreductase</keyword>
<dbReference type="SMART" id="SM01060">
    <property type="entry name" value="Catalase"/>
    <property type="match status" value="1"/>
</dbReference>
<evidence type="ECO:0000256" key="5">
    <source>
        <dbReference type="ARBA" id="ARBA00023002"/>
    </source>
</evidence>
<dbReference type="InterPro" id="IPR020835">
    <property type="entry name" value="Catalase_sf"/>
</dbReference>
<dbReference type="Pfam" id="PF00199">
    <property type="entry name" value="Catalase"/>
    <property type="match status" value="1"/>
</dbReference>
<comment type="similarity">
    <text evidence="1">Belongs to the catalase family.</text>
</comment>
<gene>
    <name evidence="9" type="ORF">DMC30DRAFT_350359</name>
</gene>
<dbReference type="InterPro" id="IPR018028">
    <property type="entry name" value="Catalase"/>
</dbReference>
<dbReference type="GO" id="GO:0046872">
    <property type="term" value="F:metal ion binding"/>
    <property type="evidence" value="ECO:0007669"/>
    <property type="project" value="UniProtKB-KW"/>
</dbReference>
<evidence type="ECO:0000256" key="6">
    <source>
        <dbReference type="ARBA" id="ARBA00023004"/>
    </source>
</evidence>
<keyword evidence="2" id="KW-0575">Peroxidase</keyword>
<dbReference type="PROSITE" id="PS00438">
    <property type="entry name" value="CATALASE_2"/>
    <property type="match status" value="1"/>
</dbReference>
<sequence length="623" mass="69703">MASALQNLETAVLSKILGADPRVAQRSQAFSGMNDGPAATAARLAGLTQQEPAKDDGMYYTTNFGQVLPDSSHALNIGGIPVQTDTALLEKQQAFNRSKIQERIVHPCGSSAFGKFTVTEDISHLTKADFLQPGTVTPAYTRFSTVTYGREYPDAARNPRGFATKFYTTAGNFDLVGLSWPIFFVRDPFMGPDNIRSQQRNPRNFFLDYNAWFDFLANVPESNHAGLMLLSDHGTPDGWRHMSGSGCHTFRLVNKEGQYVFVKWHWVPDHPTRNFTMDEATRMCGEDPDYSKRDLWEHIEKGGKCVWTLKIQTMTPEEATQTSFDPFDVTKVWPHAQFPLQEVGELCLDRNPEDYHRDVEQACFSPGSLVPGIEPSPDALLNWRIFLYRDAQYHRMGSANIHQIPVNCPFMAKAHSPDDYASNMRVDGNTLGKSVYFPNSYHSAAPTTGTTPSFDPSTAETPMQVGSNVMSRKSHYRHEGHPSEYDQVRELYQRVLSTDERANLHSNTSRLLKFADDIVKKNYLIQLYAIDPSYALSVYEGLPEKPTTFTMDEVADKSKTAHLVGKNPNFLTADQGRSFMGMPIGGRACHLFPSFLASITDRSSKVCRARAEYSMGKCPAGFA</sequence>